<dbReference type="InterPro" id="IPR050188">
    <property type="entry name" value="RluA_PseudoU_synthase"/>
</dbReference>
<evidence type="ECO:0000256" key="3">
    <source>
        <dbReference type="PIRSR" id="PIRSR606225-1"/>
    </source>
</evidence>
<dbReference type="Proteomes" id="UP000236173">
    <property type="component" value="Unassembled WGS sequence"/>
</dbReference>
<sequence>MDDVAELVGTAGLRLDAFLAQRLPDLSRAQCQRLIRAQRVQVNGRIATKPSLLLQGGEKVTVRLPSPSPPLLTPEAIPIAVLYEDDDLLVVSKPRGMVVHPGAGVQTGTLVHALLALGVPLSDIAGADRRGIVHRLDKGTSGVMVVAKTNFAHLHLAHQFACHVVDKRYLAVVVGTPTFEHQIIAAPLQRHPNDPERFTVARRGDARSADAVTEVWVRERYDKFALLEVRPITGRTHQIRVHLQHAGLPIVGDATYGGRAKALQIARDDKREDWVQAIQNLNGFALHAWRIGFTHPRTGERVTVTADVPDDMMCLLTRLRQRVP</sequence>
<feature type="domain" description="RNA-binding S4" evidence="6">
    <location>
        <begin position="13"/>
        <end position="78"/>
    </location>
</feature>
<protein>
    <recommendedName>
        <fullName evidence="5">Pseudouridine synthase</fullName>
        <ecNumber evidence="5">5.4.99.-</ecNumber>
    </recommendedName>
</protein>
<comment type="function">
    <text evidence="5">Responsible for synthesis of pseudouridine from uracil.</text>
</comment>
<dbReference type="Gene3D" id="3.30.2350.10">
    <property type="entry name" value="Pseudouridine synthase"/>
    <property type="match status" value="1"/>
</dbReference>
<dbReference type="NCBIfam" id="TIGR00005">
    <property type="entry name" value="rluA_subfam"/>
    <property type="match status" value="1"/>
</dbReference>
<evidence type="ECO:0000256" key="5">
    <source>
        <dbReference type="RuleBase" id="RU362028"/>
    </source>
</evidence>
<dbReference type="InterPro" id="IPR006225">
    <property type="entry name" value="PsdUridine_synth_RluC/D"/>
</dbReference>
<comment type="caution">
    <text evidence="7">The sequence shown here is derived from an EMBL/GenBank/DDBJ whole genome shotgun (WGS) entry which is preliminary data.</text>
</comment>
<evidence type="ECO:0000313" key="8">
    <source>
        <dbReference type="Proteomes" id="UP000236173"/>
    </source>
</evidence>
<dbReference type="GO" id="GO:0000455">
    <property type="term" value="P:enzyme-directed rRNA pseudouridine synthesis"/>
    <property type="evidence" value="ECO:0007669"/>
    <property type="project" value="TreeGrafter"/>
</dbReference>
<dbReference type="InterPro" id="IPR006224">
    <property type="entry name" value="PsdUridine_synth_RluA-like_CS"/>
</dbReference>
<dbReference type="PANTHER" id="PTHR21600">
    <property type="entry name" value="MITOCHONDRIAL RNA PSEUDOURIDINE SYNTHASE"/>
    <property type="match status" value="1"/>
</dbReference>
<dbReference type="EMBL" id="BEHT01000005">
    <property type="protein sequence ID" value="GBC98020.1"/>
    <property type="molecule type" value="Genomic_DNA"/>
</dbReference>
<dbReference type="SMART" id="SM00363">
    <property type="entry name" value="S4"/>
    <property type="match status" value="1"/>
</dbReference>
<dbReference type="EC" id="5.4.99.-" evidence="5"/>
<dbReference type="InterPro" id="IPR020103">
    <property type="entry name" value="PsdUridine_synth_cat_dom_sf"/>
</dbReference>
<organism evidence="7 8">
    <name type="scientific">Candidatus Fervidibacter japonicus</name>
    <dbReference type="NCBI Taxonomy" id="2035412"/>
    <lineage>
        <taxon>Bacteria</taxon>
        <taxon>Candidatus Fervidibacterota</taxon>
        <taxon>Candidatus Fervidibacter</taxon>
    </lineage>
</organism>
<dbReference type="AlphaFoldDB" id="A0A2H5XA04"/>
<keyword evidence="2 5" id="KW-0413">Isomerase</keyword>
<accession>A0A2H5XA04</accession>
<feature type="active site" evidence="3">
    <location>
        <position position="137"/>
    </location>
</feature>
<dbReference type="Gene3D" id="3.10.290.10">
    <property type="entry name" value="RNA-binding S4 domain"/>
    <property type="match status" value="1"/>
</dbReference>
<proteinExistence type="inferred from homology"/>
<dbReference type="PROSITE" id="PS01129">
    <property type="entry name" value="PSI_RLU"/>
    <property type="match status" value="1"/>
</dbReference>
<dbReference type="InterPro" id="IPR002942">
    <property type="entry name" value="S4_RNA-bd"/>
</dbReference>
<reference evidence="8" key="1">
    <citation type="submission" date="2017-09" db="EMBL/GenBank/DDBJ databases">
        <title>Metaegenomics of thermophilic ammonia-oxidizing enrichment culture.</title>
        <authorList>
            <person name="Kato S."/>
            <person name="Suzuki K."/>
        </authorList>
    </citation>
    <scope>NUCLEOTIDE SEQUENCE [LARGE SCALE GENOMIC DNA]</scope>
</reference>
<dbReference type="CDD" id="cd02869">
    <property type="entry name" value="PseudoU_synth_RluA_like"/>
    <property type="match status" value="1"/>
</dbReference>
<evidence type="ECO:0000256" key="4">
    <source>
        <dbReference type="PROSITE-ProRule" id="PRU00182"/>
    </source>
</evidence>
<name>A0A2H5XA04_9BACT</name>
<dbReference type="PANTHER" id="PTHR21600:SF44">
    <property type="entry name" value="RIBOSOMAL LARGE SUBUNIT PSEUDOURIDINE SYNTHASE D"/>
    <property type="match status" value="1"/>
</dbReference>
<dbReference type="InterPro" id="IPR006145">
    <property type="entry name" value="PsdUridine_synth_RsuA/RluA"/>
</dbReference>
<dbReference type="InterPro" id="IPR036986">
    <property type="entry name" value="S4_RNA-bd_sf"/>
</dbReference>
<evidence type="ECO:0000256" key="2">
    <source>
        <dbReference type="ARBA" id="ARBA00023235"/>
    </source>
</evidence>
<dbReference type="Pfam" id="PF00849">
    <property type="entry name" value="PseudoU_synth_2"/>
    <property type="match status" value="1"/>
</dbReference>
<dbReference type="SUPFAM" id="SSF55174">
    <property type="entry name" value="Alpha-L RNA-binding motif"/>
    <property type="match status" value="1"/>
</dbReference>
<comment type="catalytic activity">
    <reaction evidence="5">
        <text>a uridine in RNA = a pseudouridine in RNA</text>
        <dbReference type="Rhea" id="RHEA:48348"/>
        <dbReference type="Rhea" id="RHEA-COMP:12068"/>
        <dbReference type="Rhea" id="RHEA-COMP:12069"/>
        <dbReference type="ChEBI" id="CHEBI:65314"/>
        <dbReference type="ChEBI" id="CHEBI:65315"/>
    </reaction>
</comment>
<dbReference type="GO" id="GO:0120159">
    <property type="term" value="F:rRNA pseudouridine synthase activity"/>
    <property type="evidence" value="ECO:0007669"/>
    <property type="project" value="UniProtKB-ARBA"/>
</dbReference>
<gene>
    <name evidence="7" type="primary">rluD</name>
    <name evidence="7" type="ORF">HRbin17_00515</name>
</gene>
<dbReference type="Pfam" id="PF01479">
    <property type="entry name" value="S4"/>
    <property type="match status" value="1"/>
</dbReference>
<dbReference type="GO" id="GO:0003723">
    <property type="term" value="F:RNA binding"/>
    <property type="evidence" value="ECO:0007669"/>
    <property type="project" value="UniProtKB-KW"/>
</dbReference>
<evidence type="ECO:0000259" key="6">
    <source>
        <dbReference type="SMART" id="SM00363"/>
    </source>
</evidence>
<keyword evidence="4" id="KW-0694">RNA-binding</keyword>
<dbReference type="PROSITE" id="PS50889">
    <property type="entry name" value="S4"/>
    <property type="match status" value="1"/>
</dbReference>
<evidence type="ECO:0000256" key="1">
    <source>
        <dbReference type="ARBA" id="ARBA00010876"/>
    </source>
</evidence>
<comment type="similarity">
    <text evidence="1 5">Belongs to the pseudouridine synthase RluA family.</text>
</comment>
<dbReference type="CDD" id="cd00165">
    <property type="entry name" value="S4"/>
    <property type="match status" value="1"/>
</dbReference>
<dbReference type="SUPFAM" id="SSF55120">
    <property type="entry name" value="Pseudouridine synthase"/>
    <property type="match status" value="1"/>
</dbReference>
<evidence type="ECO:0000313" key="7">
    <source>
        <dbReference type="EMBL" id="GBC98020.1"/>
    </source>
</evidence>